<comment type="caution">
    <text evidence="8">Lacks conserved residue(s) required for the propagation of feature annotation.</text>
</comment>
<comment type="subcellular location">
    <subcellularLocation>
        <location evidence="1">Endomembrane system</location>
        <topology evidence="1">Multi-pass membrane protein</topology>
    </subcellularLocation>
    <subcellularLocation>
        <location evidence="8">Golgi apparatus membrane</location>
        <topology evidence="8">Multi-pass membrane protein</topology>
    </subcellularLocation>
</comment>
<evidence type="ECO:0000256" key="8">
    <source>
        <dbReference type="RuleBase" id="RU365066"/>
    </source>
</evidence>
<reference evidence="10" key="1">
    <citation type="submission" date="2025-08" db="UniProtKB">
        <authorList>
            <consortium name="RefSeq"/>
        </authorList>
    </citation>
    <scope>IDENTIFICATION</scope>
    <source>
        <tissue evidence="10">Thorax and Abdomen</tissue>
    </source>
</reference>
<feature type="transmembrane region" description="Helical" evidence="8">
    <location>
        <begin position="166"/>
        <end position="186"/>
    </location>
</feature>
<dbReference type="AlphaFoldDB" id="A0A6J0BQM9"/>
<evidence type="ECO:0000256" key="4">
    <source>
        <dbReference type="ARBA" id="ARBA00022692"/>
    </source>
</evidence>
<dbReference type="GO" id="GO:0016788">
    <property type="term" value="F:hydrolase activity, acting on ester bonds"/>
    <property type="evidence" value="ECO:0007669"/>
    <property type="project" value="TreeGrafter"/>
</dbReference>
<evidence type="ECO:0000256" key="7">
    <source>
        <dbReference type="ARBA" id="ARBA00023136"/>
    </source>
</evidence>
<dbReference type="FunCoup" id="A0A6J0BQM9">
    <property type="interactions" value="542"/>
</dbReference>
<evidence type="ECO:0000313" key="9">
    <source>
        <dbReference type="Proteomes" id="UP000829291"/>
    </source>
</evidence>
<dbReference type="InterPro" id="IPR007217">
    <property type="entry name" value="Per1-like"/>
</dbReference>
<keyword evidence="3 8" id="KW-0337">GPI-anchor biosynthesis</keyword>
<dbReference type="GO" id="GO:0000139">
    <property type="term" value="C:Golgi membrane"/>
    <property type="evidence" value="ECO:0007669"/>
    <property type="project" value="UniProtKB-SubCell"/>
</dbReference>
<dbReference type="PANTHER" id="PTHR13148:SF0">
    <property type="entry name" value="POST-GPI ATTACHMENT TO PROTEINS FACTOR 3"/>
    <property type="match status" value="1"/>
</dbReference>
<dbReference type="OrthoDB" id="419770at2759"/>
<feature type="transmembrane region" description="Helical" evidence="8">
    <location>
        <begin position="254"/>
        <end position="277"/>
    </location>
</feature>
<organism evidence="10">
    <name type="scientific">Neodiprion lecontei</name>
    <name type="common">Redheaded pine sawfly</name>
    <dbReference type="NCBI Taxonomy" id="441921"/>
    <lineage>
        <taxon>Eukaryota</taxon>
        <taxon>Metazoa</taxon>
        <taxon>Ecdysozoa</taxon>
        <taxon>Arthropoda</taxon>
        <taxon>Hexapoda</taxon>
        <taxon>Insecta</taxon>
        <taxon>Pterygota</taxon>
        <taxon>Neoptera</taxon>
        <taxon>Endopterygota</taxon>
        <taxon>Hymenoptera</taxon>
        <taxon>Tenthredinoidea</taxon>
        <taxon>Diprionidae</taxon>
        <taxon>Diprioninae</taxon>
        <taxon>Neodiprion</taxon>
    </lineage>
</organism>
<dbReference type="GeneID" id="107221628"/>
<evidence type="ECO:0000256" key="2">
    <source>
        <dbReference type="ARBA" id="ARBA00006387"/>
    </source>
</evidence>
<evidence type="ECO:0000313" key="10">
    <source>
        <dbReference type="RefSeq" id="XP_015516168.1"/>
    </source>
</evidence>
<evidence type="ECO:0000256" key="5">
    <source>
        <dbReference type="ARBA" id="ARBA00022729"/>
    </source>
</evidence>
<dbReference type="Pfam" id="PF04080">
    <property type="entry name" value="Per1"/>
    <property type="match status" value="1"/>
</dbReference>
<gene>
    <name evidence="10" type="primary">LOC107221628</name>
</gene>
<feature type="chain" id="PRO_5027155211" description="Post-GPI attachment to proteins factor 3" evidence="8">
    <location>
        <begin position="20"/>
        <end position="314"/>
    </location>
</feature>
<feature type="transmembrane region" description="Helical" evidence="8">
    <location>
        <begin position="137"/>
        <end position="154"/>
    </location>
</feature>
<feature type="transmembrane region" description="Helical" evidence="8">
    <location>
        <begin position="225"/>
        <end position="242"/>
    </location>
</feature>
<evidence type="ECO:0000256" key="6">
    <source>
        <dbReference type="ARBA" id="ARBA00022989"/>
    </source>
</evidence>
<dbReference type="GO" id="GO:0006506">
    <property type="term" value="P:GPI anchor biosynthetic process"/>
    <property type="evidence" value="ECO:0007669"/>
    <property type="project" value="UniProtKB-KW"/>
</dbReference>
<dbReference type="Proteomes" id="UP000829291">
    <property type="component" value="Chromosome 2"/>
</dbReference>
<keyword evidence="5 8" id="KW-0732">Signal</keyword>
<feature type="transmembrane region" description="Helical" evidence="8">
    <location>
        <begin position="193"/>
        <end position="213"/>
    </location>
</feature>
<proteinExistence type="inferred from homology"/>
<comment type="similarity">
    <text evidence="2 8">Belongs to the PGAP3 family.</text>
</comment>
<accession>A0A6J0BQM9</accession>
<evidence type="ECO:0000256" key="3">
    <source>
        <dbReference type="ARBA" id="ARBA00022502"/>
    </source>
</evidence>
<dbReference type="CTD" id="93210"/>
<keyword evidence="6 8" id="KW-1133">Transmembrane helix</keyword>
<feature type="signal peptide" evidence="8">
    <location>
        <begin position="1"/>
        <end position="19"/>
    </location>
</feature>
<dbReference type="GO" id="GO:0005789">
    <property type="term" value="C:endoplasmic reticulum membrane"/>
    <property type="evidence" value="ECO:0007669"/>
    <property type="project" value="TreeGrafter"/>
</dbReference>
<keyword evidence="7 8" id="KW-0472">Membrane</keyword>
<comment type="function">
    <text evidence="8">Involved in the lipid remodeling steps of GPI-anchor maturation.</text>
</comment>
<keyword evidence="9" id="KW-1185">Reference proteome</keyword>
<evidence type="ECO:0000256" key="1">
    <source>
        <dbReference type="ARBA" id="ARBA00004127"/>
    </source>
</evidence>
<dbReference type="KEGG" id="nlo:107221628"/>
<dbReference type="InParanoid" id="A0A6J0BQM9"/>
<keyword evidence="4 8" id="KW-0812">Transmembrane</keyword>
<name>A0A6J0BQM9_NEOLC</name>
<dbReference type="RefSeq" id="XP_015516168.1">
    <property type="nucleotide sequence ID" value="XM_015660682.2"/>
</dbReference>
<dbReference type="PANTHER" id="PTHR13148">
    <property type="entry name" value="PER1-RELATED"/>
    <property type="match status" value="1"/>
</dbReference>
<keyword evidence="8" id="KW-0333">Golgi apparatus</keyword>
<protein>
    <recommendedName>
        <fullName evidence="8">Post-GPI attachment to proteins factor 3</fullName>
    </recommendedName>
</protein>
<feature type="transmembrane region" description="Helical" evidence="8">
    <location>
        <begin position="283"/>
        <end position="301"/>
    </location>
</feature>
<sequence>MSNLFYGLIIILGFTVFNAECSNGDRSTYYRECLRKCYTINCTTDMSFKESAPLELRLLLWTCDDNCRYICMWKTVDYFASQGWNIPQFYGKWPFARMLGLQEPASVIFSILNFQVHYTMYKKFKQAIRPSNPMKLAWSYLSIVCMNGWIWSTVFHARDKTFTEVMDYSCAFAMVLTFLYCVMLRIALENYRAVIFVTCGYLTVLYTHLSHLWSGKINYGYNMKFNLALGLLTFLVTMAWWYRNRKELEHASLIAWFNIGTVLVTLLEVADFPPILWTFDAHSLWHASTVPLAILLYRFIIQDCKHLQKLAEKI</sequence>